<dbReference type="EMBL" id="UGSC01000001">
    <property type="protein sequence ID" value="SUA70163.1"/>
    <property type="molecule type" value="Genomic_DNA"/>
</dbReference>
<evidence type="ECO:0000313" key="1">
    <source>
        <dbReference type="EMBL" id="SUA70163.1"/>
    </source>
</evidence>
<dbReference type="AlphaFoldDB" id="A0A378Y0D9"/>
<gene>
    <name evidence="1" type="ORF">NCTC10343_03033</name>
</gene>
<dbReference type="GeneID" id="93346402"/>
<reference evidence="1 2" key="1">
    <citation type="submission" date="2018-06" db="EMBL/GenBank/DDBJ databases">
        <authorList>
            <consortium name="Pathogen Informatics"/>
            <person name="Doyle S."/>
        </authorList>
    </citation>
    <scope>NUCLEOTIDE SEQUENCE [LARGE SCALE GENOMIC DNA]</scope>
    <source>
        <strain evidence="1 2">NCTC10343</strain>
    </source>
</reference>
<protein>
    <submittedName>
        <fullName evidence="1">Uncharacterized protein</fullName>
    </submittedName>
</protein>
<accession>A0A378Y0D9</accession>
<name>A0A378Y0D9_PAEPO</name>
<sequence length="87" mass="9935">MKLTMNSLIQNFEDANANEASFVGVRIKMDGFADEEVIINGKNNFKTKLEYYKNTYDENLNHKFAKGISISGFTYGYSYSDIQSDLL</sequence>
<proteinExistence type="predicted"/>
<dbReference type="Proteomes" id="UP000254400">
    <property type="component" value="Unassembled WGS sequence"/>
</dbReference>
<organism evidence="1 2">
    <name type="scientific">Paenibacillus polymyxa</name>
    <name type="common">Bacillus polymyxa</name>
    <dbReference type="NCBI Taxonomy" id="1406"/>
    <lineage>
        <taxon>Bacteria</taxon>
        <taxon>Bacillati</taxon>
        <taxon>Bacillota</taxon>
        <taxon>Bacilli</taxon>
        <taxon>Bacillales</taxon>
        <taxon>Paenibacillaceae</taxon>
        <taxon>Paenibacillus</taxon>
    </lineage>
</organism>
<evidence type="ECO:0000313" key="2">
    <source>
        <dbReference type="Proteomes" id="UP000254400"/>
    </source>
</evidence>
<dbReference type="RefSeq" id="WP_019687556.1">
    <property type="nucleotide sequence ID" value="NZ_CP036496.1"/>
</dbReference>